<dbReference type="InterPro" id="IPR058792">
    <property type="entry name" value="Beta-barrel_RND_2"/>
</dbReference>
<evidence type="ECO:0000259" key="6">
    <source>
        <dbReference type="Pfam" id="PF25954"/>
    </source>
</evidence>
<name>I8T429_9GAMM</name>
<dbReference type="Gene3D" id="2.40.420.20">
    <property type="match status" value="1"/>
</dbReference>
<dbReference type="InterPro" id="IPR006143">
    <property type="entry name" value="RND_pump_MFP"/>
</dbReference>
<evidence type="ECO:0000256" key="1">
    <source>
        <dbReference type="ARBA" id="ARBA00009477"/>
    </source>
</evidence>
<dbReference type="Proteomes" id="UP000003704">
    <property type="component" value="Unassembled WGS sequence"/>
</dbReference>
<dbReference type="Gene3D" id="2.40.50.100">
    <property type="match status" value="1"/>
</dbReference>
<evidence type="ECO:0000313" key="7">
    <source>
        <dbReference type="EMBL" id="EIT68680.1"/>
    </source>
</evidence>
<sequence>MRSLRTAGIVASVAAIGIVTIGVMQRARSSNELREWTEANAVPSVVVAEPKALGIGNGLQLPGRLEAFSNAPIYARADGYLKTWYADIGTEVKAGDLLALIETPDLDQQLAQARANLLRVEADARLAETTAKRWQAMLGTEAVSTQEVDEKAGDYAAKKAAVIAARAAVDTLAATQGFRRIVAPFDGVVTSRSTDIGALISAGTSNNGPALFTVANTRKLRVYVQVPQSYMPSIKLGGEAELSVPEHAGRKFKATVQSAAGTINARSGGGLVQLVVDNADGSLLAGGYADVKLLLPANANGVAIPASSLIFAREGLQVATLGPDSKVLMKPIHIDRDMGKSVEVTGLQAHDRVIDNPPESLASGDRVQLAAEKKTDVANKS</sequence>
<feature type="region of interest" description="Disordered" evidence="2">
    <location>
        <begin position="354"/>
        <end position="381"/>
    </location>
</feature>
<proteinExistence type="inferred from homology"/>
<keyword evidence="3" id="KW-1133">Transmembrane helix</keyword>
<dbReference type="PANTHER" id="PTHR30469:SF37">
    <property type="entry name" value="RAGD PROTEIN"/>
    <property type="match status" value="1"/>
</dbReference>
<keyword evidence="3" id="KW-0812">Transmembrane</keyword>
<dbReference type="Pfam" id="PF25876">
    <property type="entry name" value="HH_MFP_RND"/>
    <property type="match status" value="1"/>
</dbReference>
<dbReference type="PATRIC" id="fig|1172194.4.peg.3760"/>
<comment type="similarity">
    <text evidence="1">Belongs to the membrane fusion protein (MFP) (TC 8.A.1) family.</text>
</comment>
<dbReference type="Pfam" id="PF25917">
    <property type="entry name" value="BSH_RND"/>
    <property type="match status" value="1"/>
</dbReference>
<dbReference type="Gene3D" id="1.10.287.470">
    <property type="entry name" value="Helix hairpin bin"/>
    <property type="match status" value="1"/>
</dbReference>
<dbReference type="GO" id="GO:0015562">
    <property type="term" value="F:efflux transmembrane transporter activity"/>
    <property type="evidence" value="ECO:0007669"/>
    <property type="project" value="TreeGrafter"/>
</dbReference>
<feature type="domain" description="Multidrug resistance protein MdtA-like barrel-sandwich hybrid" evidence="5">
    <location>
        <begin position="71"/>
        <end position="206"/>
    </location>
</feature>
<evidence type="ECO:0000256" key="2">
    <source>
        <dbReference type="SAM" id="MobiDB-lite"/>
    </source>
</evidence>
<evidence type="ECO:0000259" key="5">
    <source>
        <dbReference type="Pfam" id="PF25917"/>
    </source>
</evidence>
<dbReference type="EMBL" id="AKGD01000003">
    <property type="protein sequence ID" value="EIT68680.1"/>
    <property type="molecule type" value="Genomic_DNA"/>
</dbReference>
<gene>
    <name evidence="7" type="ORF">WQQ_38750</name>
</gene>
<dbReference type="InterPro" id="IPR058625">
    <property type="entry name" value="MdtA-like_BSH"/>
</dbReference>
<dbReference type="PANTHER" id="PTHR30469">
    <property type="entry name" value="MULTIDRUG RESISTANCE PROTEIN MDTA"/>
    <property type="match status" value="1"/>
</dbReference>
<comment type="caution">
    <text evidence="7">The sequence shown here is derived from an EMBL/GenBank/DDBJ whole genome shotgun (WGS) entry which is preliminary data.</text>
</comment>
<feature type="transmembrane region" description="Helical" evidence="3">
    <location>
        <begin position="6"/>
        <end position="24"/>
    </location>
</feature>
<feature type="compositionally biased region" description="Basic and acidic residues" evidence="2">
    <location>
        <begin position="371"/>
        <end position="381"/>
    </location>
</feature>
<feature type="domain" description="CusB-like beta-barrel" evidence="6">
    <location>
        <begin position="223"/>
        <end position="293"/>
    </location>
</feature>
<keyword evidence="3" id="KW-0472">Membrane</keyword>
<dbReference type="Gene3D" id="2.40.30.170">
    <property type="match status" value="1"/>
</dbReference>
<dbReference type="NCBIfam" id="TIGR01730">
    <property type="entry name" value="RND_mfp"/>
    <property type="match status" value="1"/>
</dbReference>
<protein>
    <submittedName>
        <fullName evidence="7">RND family efflux transporter MFP subunit</fullName>
    </submittedName>
</protein>
<organism evidence="7 8">
    <name type="scientific">Hydrocarboniphaga effusa AP103</name>
    <dbReference type="NCBI Taxonomy" id="1172194"/>
    <lineage>
        <taxon>Bacteria</taxon>
        <taxon>Pseudomonadati</taxon>
        <taxon>Pseudomonadota</taxon>
        <taxon>Gammaproteobacteria</taxon>
        <taxon>Nevskiales</taxon>
        <taxon>Nevskiaceae</taxon>
        <taxon>Hydrocarboniphaga</taxon>
    </lineage>
</organism>
<dbReference type="STRING" id="1172194.WQQ_38750"/>
<evidence type="ECO:0000256" key="3">
    <source>
        <dbReference type="SAM" id="Phobius"/>
    </source>
</evidence>
<dbReference type="AlphaFoldDB" id="I8T429"/>
<keyword evidence="8" id="KW-1185">Reference proteome</keyword>
<accession>I8T429</accession>
<dbReference type="SUPFAM" id="SSF111369">
    <property type="entry name" value="HlyD-like secretion proteins"/>
    <property type="match status" value="1"/>
</dbReference>
<dbReference type="Pfam" id="PF25954">
    <property type="entry name" value="Beta-barrel_RND_2"/>
    <property type="match status" value="1"/>
</dbReference>
<evidence type="ECO:0000259" key="4">
    <source>
        <dbReference type="Pfam" id="PF25876"/>
    </source>
</evidence>
<feature type="domain" description="Multidrug resistance protein MdtA-like alpha-helical hairpin" evidence="4">
    <location>
        <begin position="109"/>
        <end position="171"/>
    </location>
</feature>
<reference evidence="7 8" key="1">
    <citation type="journal article" date="2012" name="J. Bacteriol.">
        <title>Genome Sequence of n-Alkane-Degrading Hydrocarboniphaga effusa Strain AP103T (ATCC BAA-332T).</title>
        <authorList>
            <person name="Chang H.K."/>
            <person name="Zylstra G.J."/>
            <person name="Chae J.C."/>
        </authorList>
    </citation>
    <scope>NUCLEOTIDE SEQUENCE [LARGE SCALE GENOMIC DNA]</scope>
    <source>
        <strain evidence="7 8">AP103</strain>
    </source>
</reference>
<dbReference type="InterPro" id="IPR058624">
    <property type="entry name" value="MdtA-like_HH"/>
</dbReference>
<dbReference type="GO" id="GO:1990281">
    <property type="term" value="C:efflux pump complex"/>
    <property type="evidence" value="ECO:0007669"/>
    <property type="project" value="TreeGrafter"/>
</dbReference>
<evidence type="ECO:0000313" key="8">
    <source>
        <dbReference type="Proteomes" id="UP000003704"/>
    </source>
</evidence>